<proteinExistence type="predicted"/>
<organism evidence="1 2">
    <name type="scientific">Bradyrhizobium septentrionale</name>
    <dbReference type="NCBI Taxonomy" id="1404411"/>
    <lineage>
        <taxon>Bacteria</taxon>
        <taxon>Pseudomonadati</taxon>
        <taxon>Pseudomonadota</taxon>
        <taxon>Alphaproteobacteria</taxon>
        <taxon>Hyphomicrobiales</taxon>
        <taxon>Nitrobacteraceae</taxon>
        <taxon>Bradyrhizobium</taxon>
    </lineage>
</organism>
<gene>
    <name evidence="1" type="ORF">WDK88_18885</name>
</gene>
<dbReference type="Proteomes" id="UP001432046">
    <property type="component" value="Chromosome"/>
</dbReference>
<reference evidence="1" key="1">
    <citation type="journal article" date="2021" name="Int. J. Syst. Evol. Microbiol.">
        <title>Bradyrhizobium septentrionale sp. nov. (sv. septentrionale) and Bradyrhizobium quebecense sp. nov. (sv. septentrionale) associated with legumes native to Canada possess rearranged symbiosis genes and numerous insertion sequences.</title>
        <authorList>
            <person name="Bromfield E.S.P."/>
            <person name="Cloutier S."/>
        </authorList>
    </citation>
    <scope>NUCLEOTIDE SEQUENCE</scope>
    <source>
        <strain evidence="1">5S5</strain>
    </source>
</reference>
<dbReference type="EMBL" id="CP147711">
    <property type="protein sequence ID" value="WXC83492.1"/>
    <property type="molecule type" value="Genomic_DNA"/>
</dbReference>
<evidence type="ECO:0000313" key="2">
    <source>
        <dbReference type="Proteomes" id="UP001432046"/>
    </source>
</evidence>
<accession>A0ABZ2P8K4</accession>
<keyword evidence="2" id="KW-1185">Reference proteome</keyword>
<sequence>MMTPCVTEVFLASSHGGVLTMSPLTAAWPVTSIQVPPLSVVLAPRVRTQDGSLPPVVKAPSARKTRSLLTAGGANCRLSAPAETDVVAAHAVTAA</sequence>
<dbReference type="RefSeq" id="WP_338821599.1">
    <property type="nucleotide sequence ID" value="NZ_CP147708.1"/>
</dbReference>
<reference evidence="1" key="2">
    <citation type="submission" date="2024-03" db="EMBL/GenBank/DDBJ databases">
        <authorList>
            <person name="Bromfield E.S.P."/>
            <person name="Cloutier S."/>
        </authorList>
    </citation>
    <scope>NUCLEOTIDE SEQUENCE</scope>
    <source>
        <strain evidence="1">5S5</strain>
    </source>
</reference>
<evidence type="ECO:0000313" key="1">
    <source>
        <dbReference type="EMBL" id="WXC83492.1"/>
    </source>
</evidence>
<protein>
    <recommendedName>
        <fullName evidence="3">Secreted protein</fullName>
    </recommendedName>
</protein>
<evidence type="ECO:0008006" key="3">
    <source>
        <dbReference type="Google" id="ProtNLM"/>
    </source>
</evidence>
<name>A0ABZ2P8K4_9BRAD</name>